<evidence type="ECO:0000256" key="1">
    <source>
        <dbReference type="ARBA" id="ARBA00022614"/>
    </source>
</evidence>
<dbReference type="Pfam" id="PF12799">
    <property type="entry name" value="LRR_4"/>
    <property type="match status" value="1"/>
</dbReference>
<protein>
    <submittedName>
        <fullName evidence="3">Leucine-rich repeat (LRR) protein</fullName>
    </submittedName>
</protein>
<keyword evidence="4" id="KW-1185">Reference proteome</keyword>
<evidence type="ECO:0000313" key="4">
    <source>
        <dbReference type="Proteomes" id="UP000184518"/>
    </source>
</evidence>
<dbReference type="PROSITE" id="PS51450">
    <property type="entry name" value="LRR"/>
    <property type="match status" value="5"/>
</dbReference>
<dbReference type="PANTHER" id="PTHR46652">
    <property type="entry name" value="LEUCINE-RICH REPEAT AND IQ DOMAIN-CONTAINING PROTEIN 1-RELATED"/>
    <property type="match status" value="1"/>
</dbReference>
<dbReference type="InterPro" id="IPR001611">
    <property type="entry name" value="Leu-rich_rpt"/>
</dbReference>
<keyword evidence="1" id="KW-0433">Leucine-rich repeat</keyword>
<dbReference type="InterPro" id="IPR050836">
    <property type="entry name" value="SDS22/Internalin_LRR"/>
</dbReference>
<dbReference type="EMBL" id="FQUT01000002">
    <property type="protein sequence ID" value="SHE88843.1"/>
    <property type="molecule type" value="Genomic_DNA"/>
</dbReference>
<dbReference type="PANTHER" id="PTHR46652:SF3">
    <property type="entry name" value="LEUCINE-RICH REPEAT-CONTAINING PROTEIN 9"/>
    <property type="match status" value="1"/>
</dbReference>
<dbReference type="Proteomes" id="UP000184518">
    <property type="component" value="Unassembled WGS sequence"/>
</dbReference>
<accession>A0A1M4X635</accession>
<organism evidence="3 4">
    <name type="scientific">Chryseobacterium arachidis</name>
    <dbReference type="NCBI Taxonomy" id="1416778"/>
    <lineage>
        <taxon>Bacteria</taxon>
        <taxon>Pseudomonadati</taxon>
        <taxon>Bacteroidota</taxon>
        <taxon>Flavobacteriia</taxon>
        <taxon>Flavobacteriales</taxon>
        <taxon>Weeksellaceae</taxon>
        <taxon>Chryseobacterium group</taxon>
        <taxon>Chryseobacterium</taxon>
    </lineage>
</organism>
<dbReference type="SMART" id="SM00365">
    <property type="entry name" value="LRR_SD22"/>
    <property type="match status" value="7"/>
</dbReference>
<keyword evidence="2" id="KW-0677">Repeat</keyword>
<dbReference type="Gene3D" id="3.80.10.10">
    <property type="entry name" value="Ribonuclease Inhibitor"/>
    <property type="match status" value="2"/>
</dbReference>
<evidence type="ECO:0000313" key="3">
    <source>
        <dbReference type="EMBL" id="SHE88843.1"/>
    </source>
</evidence>
<dbReference type="SUPFAM" id="SSF52058">
    <property type="entry name" value="L domain-like"/>
    <property type="match status" value="1"/>
</dbReference>
<name>A0A1M4X635_9FLAO</name>
<dbReference type="InterPro" id="IPR025875">
    <property type="entry name" value="Leu-rich_rpt_4"/>
</dbReference>
<gene>
    <name evidence="3" type="ORF">SAMN05443633_102231</name>
</gene>
<dbReference type="RefSeq" id="WP_072953602.1">
    <property type="nucleotide sequence ID" value="NZ_FQUT01000002.1"/>
</dbReference>
<dbReference type="STRING" id="1416778.SAMN05443633_102231"/>
<sequence length="673" mass="78940">MSKIEQIANSLGITDDQYSYKTNDLGEVISLEIFEPEYDYSLSFIKIHLLKFVSSFKHLELLEIALSDFLIENLHEISDLKYLKTLHIECDTEVKNLNFLTQMKDLEHLYLQSSQIADLNGIEKHSKLTHLFLGDSKIKNLNPLKELIGLDQLGIFHNQIEDISVLKYLKNLKVLYLQHNNIEDISVFSEFKTIRHLDLSFNEIKNIDSVKENVDILYLNINNNEVDDISVVKNFQKIRDLSLANNKIEDISALENVELLEHLNISGNKIKEIAPIKNHRNLKIFYTGNNPLEDIGKIEFASQFTYLHLENSGLKDISFLLNQHKIVHLILNNNSIRHFSSLEGKNNLKEIYLKSNNNSENFPIHYFSDLEKIDLTGNPFGNQMFSRYGGQDLNGQKIGLMSDLAKLNADYYYNKGMMDEALAYFYYENKDSNKYPEVFHIYLQKILGTASSEVVYIKYYFSIVTNFLRFYDNLDFLTEENYNHIYSKIDSVQEPERSSMLEILYKLRQKKRVAFNFNYYDFHFYEEKISNPFISDELLFIKGSISVKRDQLMTNLYYLKLLKKRSSPFYFTLLHKIENVLKMNFAYTEEERKEHDYYRSLIQNLDESNIPKNKVYFSNSYFDKHYQYAHFDHPESSDKKKENGKGSNAILCTIAIITLFAICMAVKSCLNLF</sequence>
<dbReference type="InterPro" id="IPR032675">
    <property type="entry name" value="LRR_dom_sf"/>
</dbReference>
<evidence type="ECO:0000256" key="2">
    <source>
        <dbReference type="ARBA" id="ARBA00022737"/>
    </source>
</evidence>
<dbReference type="AlphaFoldDB" id="A0A1M4X635"/>
<reference evidence="4" key="1">
    <citation type="submission" date="2016-11" db="EMBL/GenBank/DDBJ databases">
        <authorList>
            <person name="Varghese N."/>
            <person name="Submissions S."/>
        </authorList>
    </citation>
    <scope>NUCLEOTIDE SEQUENCE [LARGE SCALE GENOMIC DNA]</scope>
    <source>
        <strain evidence="4">DSM 27619</strain>
    </source>
</reference>
<proteinExistence type="predicted"/>
<dbReference type="OrthoDB" id="1210814at2"/>